<dbReference type="PANTHER" id="PTHR47008:SF1">
    <property type="entry name" value="PROTEIN CORDON-BLEU"/>
    <property type="match status" value="1"/>
</dbReference>
<dbReference type="Pfam" id="PF09469">
    <property type="entry name" value="Cobl"/>
    <property type="match status" value="1"/>
</dbReference>
<reference evidence="3" key="1">
    <citation type="submission" date="2025-08" db="UniProtKB">
        <authorList>
            <consortium name="Ensembl"/>
        </authorList>
    </citation>
    <scope>IDENTIFICATION</scope>
</reference>
<dbReference type="GO" id="GO:0003785">
    <property type="term" value="F:actin monomer binding"/>
    <property type="evidence" value="ECO:0007669"/>
    <property type="project" value="InterPro"/>
</dbReference>
<dbReference type="GO" id="GO:0043025">
    <property type="term" value="C:neuronal cell body"/>
    <property type="evidence" value="ECO:0007669"/>
    <property type="project" value="TreeGrafter"/>
</dbReference>
<dbReference type="GO" id="GO:0048471">
    <property type="term" value="C:perinuclear region of cytoplasm"/>
    <property type="evidence" value="ECO:0007669"/>
    <property type="project" value="TreeGrafter"/>
</dbReference>
<dbReference type="PANTHER" id="PTHR47008">
    <property type="entry name" value="PROTEIN CORDON-BLEU"/>
    <property type="match status" value="1"/>
</dbReference>
<feature type="region of interest" description="Disordered" evidence="1">
    <location>
        <begin position="608"/>
        <end position="627"/>
    </location>
</feature>
<dbReference type="GO" id="GO:0030041">
    <property type="term" value="P:actin filament polymerization"/>
    <property type="evidence" value="ECO:0007669"/>
    <property type="project" value="TreeGrafter"/>
</dbReference>
<feature type="compositionally biased region" description="Low complexity" evidence="1">
    <location>
        <begin position="404"/>
        <end position="423"/>
    </location>
</feature>
<feature type="compositionally biased region" description="Basic and acidic residues" evidence="1">
    <location>
        <begin position="466"/>
        <end position="480"/>
    </location>
</feature>
<dbReference type="Proteomes" id="UP000265000">
    <property type="component" value="Unplaced"/>
</dbReference>
<dbReference type="GO" id="GO:0044295">
    <property type="term" value="C:axonal growth cone"/>
    <property type="evidence" value="ECO:0007669"/>
    <property type="project" value="TreeGrafter"/>
</dbReference>
<sequence>LNLRRMKVPAPPPPQAPHPAPRHLFRNSVPDGGGTSAMDVKENILRPTVAFQLTLPRGYQVSVTEDGSKALMDLLVDLCGRHHLNPSLHTLELLSPEGHSLGFKANALLGSFDVACVLIKEKVVEERVTRRPAPKVPEKTVRLMVNFHGNQKAVVRVNPLVPLQALIPAVCDKCDFDPAHVLLLKDGISRHELPPDKSLTELGIRELYAHDQSLGKRLAQPTHSIYSSTASLGRPQKKGLLNIFQFSKKKSKGLSSVSGVTYGEERPGPLEQSQSFADIPTMHAKAESKKRRAPAPPAVPTHRPGTASFKSDQGPGSEGQRKRKAPPPPPSPSPSPTAQDSDDATIGEIPTPVPRTKTPQSPLFSAASVVIKAAKSSPGETAPEPPPVCDATPPLSTPFPGSPTPSSSTTDSLAVQDSSSELSRSLDDSDVDLDQAGSRCSTSSTASSSVQVQPATKRSSAAAKQPNKEMNSDSNSRSDTESALNLKLDEVENNRHSGMGKYLLMALNCIQKDDPVDMDVPVTAIDEVLEEYECDLVEHEGKPLTKTESTGSNGRGKKQNNGPLCKLTIFISKLAEKSSPPQEIKSTGTKKERKVQEIKIKERGIADTTTVKEDTPPLAGKSSADLQKTSRPPVIAADLVKHNTDSSCSPLHGKIKHNVSSRFGMKTFTVVPPKPSVTYVTETQPTNTGSNFAIRIDDQGNMMALGISNLKPGQSQKSQTENSTTVCENAKAFWSSNTRQEHLATQRKGQVDKLKDSTDAFSNASAVDVSPNRERTEVENTISASNTVQRPSNKPSLPPPLHSDMKQQLNFLKPSRRTSSQYVASALSKYTPRTSTKPSSIPKITDSSESLKTEKAAGFQKSVTQFQSSHASLSNIMENGSSSTVAVQCPKRSTIQNPLKEVKLQSSTTVPDNSETPGSVAGVTVFGPVKKFKPVLCRSVEKETSLHSSLMEAIQTSGGKERLRKISSTTHNEKKIAHTEEINERSALLADLRSQNVSRLKQVKQSSVFVTCYVCRLHLC</sequence>
<dbReference type="AlphaFoldDB" id="A0A3Q2QB75"/>
<dbReference type="GO" id="GO:1990357">
    <property type="term" value="C:terminal web"/>
    <property type="evidence" value="ECO:0007669"/>
    <property type="project" value="TreeGrafter"/>
</dbReference>
<dbReference type="GO" id="GO:0060271">
    <property type="term" value="P:cilium assembly"/>
    <property type="evidence" value="ECO:0007669"/>
    <property type="project" value="Ensembl"/>
</dbReference>
<feature type="compositionally biased region" description="Polar residues" evidence="1">
    <location>
        <begin position="779"/>
        <end position="795"/>
    </location>
</feature>
<evidence type="ECO:0000313" key="3">
    <source>
        <dbReference type="Ensembl" id="ENSFHEP00000023754.1"/>
    </source>
</evidence>
<dbReference type="GO" id="GO:0051639">
    <property type="term" value="P:actin filament network formation"/>
    <property type="evidence" value="ECO:0007669"/>
    <property type="project" value="TreeGrafter"/>
</dbReference>
<feature type="region of interest" description="Disordered" evidence="1">
    <location>
        <begin position="760"/>
        <end position="804"/>
    </location>
</feature>
<accession>A0A3Q2QB75</accession>
<evidence type="ECO:0000313" key="4">
    <source>
        <dbReference type="Proteomes" id="UP000265000"/>
    </source>
</evidence>
<dbReference type="GO" id="GO:0001726">
    <property type="term" value="C:ruffle"/>
    <property type="evidence" value="ECO:0007669"/>
    <property type="project" value="TreeGrafter"/>
</dbReference>
<feature type="region of interest" description="Disordered" evidence="1">
    <location>
        <begin position="826"/>
        <end position="849"/>
    </location>
</feature>
<dbReference type="CDD" id="cd21799">
    <property type="entry name" value="WH2_Wa_Cobl"/>
    <property type="match status" value="1"/>
</dbReference>
<dbReference type="InterPro" id="IPR019025">
    <property type="entry name" value="Cordon-bleu_ubiquitin_domain"/>
</dbReference>
<organism evidence="3 4">
    <name type="scientific">Fundulus heteroclitus</name>
    <name type="common">Killifish</name>
    <name type="synonym">Mummichog</name>
    <dbReference type="NCBI Taxonomy" id="8078"/>
    <lineage>
        <taxon>Eukaryota</taxon>
        <taxon>Metazoa</taxon>
        <taxon>Chordata</taxon>
        <taxon>Craniata</taxon>
        <taxon>Vertebrata</taxon>
        <taxon>Euteleostomi</taxon>
        <taxon>Actinopterygii</taxon>
        <taxon>Neopterygii</taxon>
        <taxon>Teleostei</taxon>
        <taxon>Neoteleostei</taxon>
        <taxon>Acanthomorphata</taxon>
        <taxon>Ovalentaria</taxon>
        <taxon>Atherinomorphae</taxon>
        <taxon>Cyprinodontiformes</taxon>
        <taxon>Fundulidae</taxon>
        <taxon>Fundulus</taxon>
    </lineage>
</organism>
<dbReference type="GO" id="GO:0044294">
    <property type="term" value="C:dendritic growth cone"/>
    <property type="evidence" value="ECO:0007669"/>
    <property type="project" value="TreeGrafter"/>
</dbReference>
<feature type="region of interest" description="Disordered" evidence="1">
    <location>
        <begin position="1"/>
        <end position="32"/>
    </location>
</feature>
<evidence type="ECO:0000259" key="2">
    <source>
        <dbReference type="Pfam" id="PF09469"/>
    </source>
</evidence>
<dbReference type="STRING" id="8078.ENSFHEP00000023754"/>
<protein>
    <submittedName>
        <fullName evidence="3">Cordon-bleu WH2 repeat protein</fullName>
    </submittedName>
</protein>
<name>A0A3Q2QB75_FUNHE</name>
<feature type="region of interest" description="Disordered" evidence="1">
    <location>
        <begin position="255"/>
        <end position="482"/>
    </location>
</feature>
<dbReference type="Gene3D" id="3.10.20.90">
    <property type="entry name" value="Phosphatidylinositol 3-kinase Catalytic Subunit, Chain A, domain 1"/>
    <property type="match status" value="1"/>
</dbReference>
<reference evidence="3" key="2">
    <citation type="submission" date="2025-09" db="UniProtKB">
        <authorList>
            <consortium name="Ensembl"/>
        </authorList>
    </citation>
    <scope>IDENTIFICATION</scope>
</reference>
<dbReference type="GeneTree" id="ENSGT00530000063608"/>
<feature type="compositionally biased region" description="Low complexity" evidence="1">
    <location>
        <begin position="365"/>
        <end position="377"/>
    </location>
</feature>
<feature type="domain" description="Cordon-bleu ubiquitin-like" evidence="2">
    <location>
        <begin position="130"/>
        <end position="213"/>
    </location>
</feature>
<feature type="compositionally biased region" description="Pro residues" evidence="1">
    <location>
        <begin position="9"/>
        <end position="19"/>
    </location>
</feature>
<dbReference type="GO" id="GO:0060088">
    <property type="term" value="P:auditory receptor cell stereocilium organization"/>
    <property type="evidence" value="ECO:0007669"/>
    <property type="project" value="Ensembl"/>
</dbReference>
<dbReference type="InterPro" id="IPR039895">
    <property type="entry name" value="COBL-like"/>
</dbReference>
<dbReference type="Ensembl" id="ENSFHET00000009571.1">
    <property type="protein sequence ID" value="ENSFHEP00000023754.1"/>
    <property type="gene ID" value="ENSFHEG00000004950.1"/>
</dbReference>
<feature type="compositionally biased region" description="Polar residues" evidence="1">
    <location>
        <begin position="450"/>
        <end position="459"/>
    </location>
</feature>
<dbReference type="GO" id="GO:0003146">
    <property type="term" value="P:heart jogging"/>
    <property type="evidence" value="ECO:0007669"/>
    <property type="project" value="Ensembl"/>
</dbReference>
<evidence type="ECO:0000256" key="1">
    <source>
        <dbReference type="SAM" id="MobiDB-lite"/>
    </source>
</evidence>
<proteinExistence type="predicted"/>
<dbReference type="GO" id="GO:0001947">
    <property type="term" value="P:heart looping"/>
    <property type="evidence" value="ECO:0007669"/>
    <property type="project" value="Ensembl"/>
</dbReference>
<feature type="region of interest" description="Disordered" evidence="1">
    <location>
        <begin position="539"/>
        <end position="561"/>
    </location>
</feature>
<keyword evidence="4" id="KW-1185">Reference proteome</keyword>
<dbReference type="GO" id="GO:0005886">
    <property type="term" value="C:plasma membrane"/>
    <property type="evidence" value="ECO:0007669"/>
    <property type="project" value="TreeGrafter"/>
</dbReference>
<feature type="compositionally biased region" description="Pro residues" evidence="1">
    <location>
        <begin position="326"/>
        <end position="335"/>
    </location>
</feature>
<dbReference type="GO" id="GO:0005884">
    <property type="term" value="C:actin filament"/>
    <property type="evidence" value="ECO:0007669"/>
    <property type="project" value="TreeGrafter"/>
</dbReference>